<evidence type="ECO:0000313" key="3">
    <source>
        <dbReference type="EMBL" id="OKS84843.1"/>
    </source>
</evidence>
<dbReference type="EMBL" id="MPPL01000001">
    <property type="protein sequence ID" value="OKS84843.1"/>
    <property type="molecule type" value="Genomic_DNA"/>
</dbReference>
<organism evidence="3 4">
    <name type="scientific">Mucilaginibacter polytrichastri</name>
    <dbReference type="NCBI Taxonomy" id="1302689"/>
    <lineage>
        <taxon>Bacteria</taxon>
        <taxon>Pseudomonadati</taxon>
        <taxon>Bacteroidota</taxon>
        <taxon>Sphingobacteriia</taxon>
        <taxon>Sphingobacteriales</taxon>
        <taxon>Sphingobacteriaceae</taxon>
        <taxon>Mucilaginibacter</taxon>
    </lineage>
</organism>
<feature type="region of interest" description="Disordered" evidence="2">
    <location>
        <begin position="557"/>
        <end position="604"/>
    </location>
</feature>
<feature type="region of interest" description="Disordered" evidence="2">
    <location>
        <begin position="251"/>
        <end position="278"/>
    </location>
</feature>
<dbReference type="RefSeq" id="WP_074487557.1">
    <property type="nucleotide sequence ID" value="NZ_FPAM01000001.1"/>
</dbReference>
<feature type="coiled-coil region" evidence="1">
    <location>
        <begin position="23"/>
        <end position="50"/>
    </location>
</feature>
<dbReference type="STRING" id="1302689.RG47T_0280"/>
<keyword evidence="1" id="KW-0175">Coiled coil</keyword>
<gene>
    <name evidence="3" type="ORF">RG47T_0280</name>
</gene>
<reference evidence="3 4" key="1">
    <citation type="submission" date="2016-11" db="EMBL/GenBank/DDBJ databases">
        <title>Whole Genome Sequencing of Mucilaginibacter polytrichastri RG4-7(T) isolated from the moss sample.</title>
        <authorList>
            <person name="Li Y."/>
        </authorList>
    </citation>
    <scope>NUCLEOTIDE SEQUENCE [LARGE SCALE GENOMIC DNA]</scope>
    <source>
        <strain evidence="3 4">RG4-7</strain>
    </source>
</reference>
<sequence length="879" mass="97879">MPDENNKLDRELLSQLPQYKAGFDNLRDAVNNLNKEIVNSTDKFTKLNAQNKETVNWGTKIKSSVKDLANTYSSFKTVLDIVSGALKTGSEAATIASEAMEGWVGIAAAAFTLITTYGPQVLEFLGDMFQSDKAKEAAQNLKDYKDVMDAYVQNISSEKSQLDMLVKVANNETLSKETRLEAIKKLNSISPEYLNNLTLENLKTKEGKEAIEEYTKALNRKAMEEAIQAKRTEIVKQRYEIKDQYSAAKSDVQGYRTGKKKNNPHYDADSDSVGDFVDPRKDAETKYAKVAKQDQTLVQRLNKLDDDLAEELQKYAPKTADTTKNKSYWETMISNQQTELGKLDSAANDFKAKAKPIRDKIIAAQKMVDLYNINQDDKPKYKTGSPHKNQSKTDPKIEEKAQKESSDRMALLLLEGYVKEVQETNQHFNQLRELHKGNNATIEQLEKERGATLDAINKKFQTEELDKLAQYEADLNKTSKDARQQAIDQLNDDYKKQADDVSKITSDSLDKIGGYTNALRELEAKTQTNEVKEQIAVLEKKRSEVESILTKAEKVSQQLNDKHQKDLSTLNKSFKQEDDTKKQSGLKDDIQSDQDTGNQQKEFVDRQRLLDLEKKQALDAVTGQKEAEQKIRDKYAVQQKKLDKDRLTAEVATQKQYVQALDSVANAVKGIFGKNTIAAKAAFKAHQAAAAAQVIIDTRQSIMGIWSADSSIPFVGVPKAIAETAIVAAAGASNLAAILKQKPGFAQGGQFVSDGRGAVLPGYSSTDNTNAYLRSGEAVVVSEAMRNPWARNLVSAINVAHGGRDFSMPNPGRGYAIGGIFTDGGNANRYYNQPMNDVKDLANTMAYQMLNNFPPIYVDVKDVNNQQNILAQTVNRVNL</sequence>
<feature type="compositionally biased region" description="Basic and acidic residues" evidence="2">
    <location>
        <begin position="391"/>
        <end position="404"/>
    </location>
</feature>
<name>A0A1Q5ZSX9_9SPHI</name>
<dbReference type="AlphaFoldDB" id="A0A1Q5ZSX9"/>
<protein>
    <submittedName>
        <fullName evidence="3">Uncharacterized protein</fullName>
    </submittedName>
</protein>
<accession>A0A1Q5ZSX9</accession>
<comment type="caution">
    <text evidence="3">The sequence shown here is derived from an EMBL/GenBank/DDBJ whole genome shotgun (WGS) entry which is preliminary data.</text>
</comment>
<keyword evidence="4" id="KW-1185">Reference proteome</keyword>
<evidence type="ECO:0000256" key="1">
    <source>
        <dbReference type="SAM" id="Coils"/>
    </source>
</evidence>
<dbReference type="Proteomes" id="UP000186720">
    <property type="component" value="Unassembled WGS sequence"/>
</dbReference>
<evidence type="ECO:0000313" key="4">
    <source>
        <dbReference type="Proteomes" id="UP000186720"/>
    </source>
</evidence>
<dbReference type="OrthoDB" id="780707at2"/>
<evidence type="ECO:0000256" key="2">
    <source>
        <dbReference type="SAM" id="MobiDB-lite"/>
    </source>
</evidence>
<feature type="compositionally biased region" description="Basic and acidic residues" evidence="2">
    <location>
        <begin position="574"/>
        <end position="590"/>
    </location>
</feature>
<feature type="region of interest" description="Disordered" evidence="2">
    <location>
        <begin position="375"/>
        <end position="404"/>
    </location>
</feature>
<proteinExistence type="predicted"/>